<gene>
    <name evidence="1" type="ORF">V6N11_026326</name>
</gene>
<reference evidence="1 2" key="1">
    <citation type="journal article" date="2024" name="G3 (Bethesda)">
        <title>Genome assembly of Hibiscus sabdariffa L. provides insights into metabolisms of medicinal natural products.</title>
        <authorList>
            <person name="Kim T."/>
        </authorList>
    </citation>
    <scope>NUCLEOTIDE SEQUENCE [LARGE SCALE GENOMIC DNA]</scope>
    <source>
        <strain evidence="1">TK-2024</strain>
        <tissue evidence="1">Old leaves</tissue>
    </source>
</reference>
<comment type="caution">
    <text evidence="1">The sequence shown here is derived from an EMBL/GenBank/DDBJ whole genome shotgun (WGS) entry which is preliminary data.</text>
</comment>
<sequence length="67" mass="7557">MGTNKPENRRLGLELTTNRPSPSMLAQIAATPAPNPSFGIDSDTRCRWKEHKQLCLVEDECRWGCLD</sequence>
<organism evidence="1 2">
    <name type="scientific">Hibiscus sabdariffa</name>
    <name type="common">roselle</name>
    <dbReference type="NCBI Taxonomy" id="183260"/>
    <lineage>
        <taxon>Eukaryota</taxon>
        <taxon>Viridiplantae</taxon>
        <taxon>Streptophyta</taxon>
        <taxon>Embryophyta</taxon>
        <taxon>Tracheophyta</taxon>
        <taxon>Spermatophyta</taxon>
        <taxon>Magnoliopsida</taxon>
        <taxon>eudicotyledons</taxon>
        <taxon>Gunneridae</taxon>
        <taxon>Pentapetalae</taxon>
        <taxon>rosids</taxon>
        <taxon>malvids</taxon>
        <taxon>Malvales</taxon>
        <taxon>Malvaceae</taxon>
        <taxon>Malvoideae</taxon>
        <taxon>Hibiscus</taxon>
    </lineage>
</organism>
<keyword evidence="2" id="KW-1185">Reference proteome</keyword>
<dbReference type="EMBL" id="JBBPBN010000011">
    <property type="protein sequence ID" value="KAK9029205.1"/>
    <property type="molecule type" value="Genomic_DNA"/>
</dbReference>
<name>A0ABR2SVC6_9ROSI</name>
<protein>
    <submittedName>
        <fullName evidence="1">Uncharacterized protein</fullName>
    </submittedName>
</protein>
<accession>A0ABR2SVC6</accession>
<evidence type="ECO:0000313" key="1">
    <source>
        <dbReference type="EMBL" id="KAK9029205.1"/>
    </source>
</evidence>
<dbReference type="Proteomes" id="UP001396334">
    <property type="component" value="Unassembled WGS sequence"/>
</dbReference>
<evidence type="ECO:0000313" key="2">
    <source>
        <dbReference type="Proteomes" id="UP001396334"/>
    </source>
</evidence>
<proteinExistence type="predicted"/>